<feature type="transmembrane region" description="Helical" evidence="1">
    <location>
        <begin position="327"/>
        <end position="351"/>
    </location>
</feature>
<sequence length="370" mass="38754">METTTPPRLKNLALAGTLLALAAGALWTLRPETVPYAGTSEVLLGTWLPQDRLGLPLLVASLLGTAALTAGSRLPRAAFGGVATAEAATLLVGYQGSATMPTFGYALAMCIPVLLVVVGALAIVRMPRWRVPLLGLTAGVVAAGAWSGVLTWSNVRSTLGAIVGKLADSPFFFANLATVAVGLAWVALLVTTFPGAVRRATGWVTRHRRGFTVGAILCAAPYGLARLMWLTPWPLENLLDTSTRLELDDSTRLWGLMLGSACLLGAILTSGLISRWGEVFPRWIPGYAGRPVPVALAAVPGFTVATALLAGAPSMMAINIDGTLQGWLVALLVFPFAPWGILLGLAVWGYLGHRQVQHAAVTTQLAAVPR</sequence>
<dbReference type="AlphaFoldDB" id="A0A0A0J7I5"/>
<name>A0A0A0J7I5_9MICO</name>
<dbReference type="RefSeq" id="WP_052109962.1">
    <property type="nucleotide sequence ID" value="NZ_AVPJ01000011.1"/>
</dbReference>
<reference evidence="2 3" key="1">
    <citation type="submission" date="2013-08" db="EMBL/GenBank/DDBJ databases">
        <title>The genome sequence of Knoellia sinensis.</title>
        <authorList>
            <person name="Zhu W."/>
            <person name="Wang G."/>
        </authorList>
    </citation>
    <scope>NUCLEOTIDE SEQUENCE [LARGE SCALE GENOMIC DNA]</scope>
    <source>
        <strain evidence="2 3">KCTC 19936</strain>
    </source>
</reference>
<evidence type="ECO:0000256" key="1">
    <source>
        <dbReference type="SAM" id="Phobius"/>
    </source>
</evidence>
<dbReference type="OrthoDB" id="2717873at2"/>
<feature type="transmembrane region" description="Helical" evidence="1">
    <location>
        <begin position="294"/>
        <end position="315"/>
    </location>
</feature>
<keyword evidence="1" id="KW-0812">Transmembrane</keyword>
<proteinExistence type="predicted"/>
<feature type="transmembrane region" description="Helical" evidence="1">
    <location>
        <begin position="131"/>
        <end position="152"/>
    </location>
</feature>
<dbReference type="EMBL" id="AVPJ01000011">
    <property type="protein sequence ID" value="KGN31541.1"/>
    <property type="molecule type" value="Genomic_DNA"/>
</dbReference>
<accession>A0A0A0J7I5</accession>
<feature type="transmembrane region" description="Helical" evidence="1">
    <location>
        <begin position="172"/>
        <end position="190"/>
    </location>
</feature>
<feature type="transmembrane region" description="Helical" evidence="1">
    <location>
        <begin position="253"/>
        <end position="273"/>
    </location>
</feature>
<feature type="transmembrane region" description="Helical" evidence="1">
    <location>
        <begin position="103"/>
        <end position="124"/>
    </location>
</feature>
<keyword evidence="1" id="KW-1133">Transmembrane helix</keyword>
<evidence type="ECO:0000313" key="2">
    <source>
        <dbReference type="EMBL" id="KGN31541.1"/>
    </source>
</evidence>
<dbReference type="eggNOG" id="COG2197">
    <property type="taxonomic scope" value="Bacteria"/>
</dbReference>
<dbReference type="STRING" id="1385520.N802_04000"/>
<feature type="transmembrane region" description="Helical" evidence="1">
    <location>
        <begin position="211"/>
        <end position="233"/>
    </location>
</feature>
<protein>
    <submittedName>
        <fullName evidence="2">Uncharacterized protein</fullName>
    </submittedName>
</protein>
<evidence type="ECO:0000313" key="3">
    <source>
        <dbReference type="Proteomes" id="UP000030002"/>
    </source>
</evidence>
<keyword evidence="1" id="KW-0472">Membrane</keyword>
<dbReference type="Proteomes" id="UP000030002">
    <property type="component" value="Unassembled WGS sequence"/>
</dbReference>
<gene>
    <name evidence="2" type="ORF">N802_04000</name>
</gene>
<organism evidence="2 3">
    <name type="scientific">Knoellia sinensis KCTC 19936</name>
    <dbReference type="NCBI Taxonomy" id="1385520"/>
    <lineage>
        <taxon>Bacteria</taxon>
        <taxon>Bacillati</taxon>
        <taxon>Actinomycetota</taxon>
        <taxon>Actinomycetes</taxon>
        <taxon>Micrococcales</taxon>
        <taxon>Intrasporangiaceae</taxon>
        <taxon>Knoellia</taxon>
    </lineage>
</organism>
<comment type="caution">
    <text evidence="2">The sequence shown here is derived from an EMBL/GenBank/DDBJ whole genome shotgun (WGS) entry which is preliminary data.</text>
</comment>
<keyword evidence="3" id="KW-1185">Reference proteome</keyword>